<feature type="domain" description="FAD/NAD(P)-binding" evidence="10">
    <location>
        <begin position="7"/>
        <end position="329"/>
    </location>
</feature>
<dbReference type="InterPro" id="IPR054585">
    <property type="entry name" value="NDH2-like_C"/>
</dbReference>
<dbReference type="Proteomes" id="UP000628448">
    <property type="component" value="Unassembled WGS sequence"/>
</dbReference>
<evidence type="ECO:0000256" key="9">
    <source>
        <dbReference type="SAM" id="Phobius"/>
    </source>
</evidence>
<keyword evidence="9" id="KW-0812">Transmembrane</keyword>
<dbReference type="SUPFAM" id="SSF51905">
    <property type="entry name" value="FAD/NAD(P)-binding domain"/>
    <property type="match status" value="1"/>
</dbReference>
<dbReference type="PANTHER" id="PTHR43706">
    <property type="entry name" value="NADH DEHYDROGENASE"/>
    <property type="match status" value="1"/>
</dbReference>
<evidence type="ECO:0000256" key="4">
    <source>
        <dbReference type="ARBA" id="ARBA00022827"/>
    </source>
</evidence>
<dbReference type="InterPro" id="IPR045024">
    <property type="entry name" value="NDH-2"/>
</dbReference>
<evidence type="ECO:0000256" key="6">
    <source>
        <dbReference type="ARBA" id="ARBA00023002"/>
    </source>
</evidence>
<organism evidence="12 13">
    <name type="scientific">Panacibacter microcysteis</name>
    <dbReference type="NCBI Taxonomy" id="2793269"/>
    <lineage>
        <taxon>Bacteria</taxon>
        <taxon>Pseudomonadati</taxon>
        <taxon>Bacteroidota</taxon>
        <taxon>Chitinophagia</taxon>
        <taxon>Chitinophagales</taxon>
        <taxon>Chitinophagaceae</taxon>
        <taxon>Panacibacter</taxon>
    </lineage>
</organism>
<evidence type="ECO:0000256" key="7">
    <source>
        <dbReference type="ARBA" id="ARBA00023027"/>
    </source>
</evidence>
<keyword evidence="4" id="KW-0274">FAD</keyword>
<dbReference type="PANTHER" id="PTHR43706:SF47">
    <property type="entry name" value="EXTERNAL NADH-UBIQUINONE OXIDOREDUCTASE 1, MITOCHONDRIAL-RELATED"/>
    <property type="match status" value="1"/>
</dbReference>
<evidence type="ECO:0000256" key="8">
    <source>
        <dbReference type="ARBA" id="ARBA00047599"/>
    </source>
</evidence>
<evidence type="ECO:0000313" key="13">
    <source>
        <dbReference type="Proteomes" id="UP000628448"/>
    </source>
</evidence>
<keyword evidence="5" id="KW-0809">Transit peptide</keyword>
<dbReference type="Pfam" id="PF07992">
    <property type="entry name" value="Pyr_redox_2"/>
    <property type="match status" value="1"/>
</dbReference>
<keyword evidence="3" id="KW-0285">Flavoprotein</keyword>
<reference evidence="12" key="1">
    <citation type="submission" date="2020-11" db="EMBL/GenBank/DDBJ databases">
        <title>Bacterial whole genome sequence for Panacibacter sp. DH6.</title>
        <authorList>
            <person name="Le V."/>
            <person name="Ko S."/>
            <person name="Ahn C.-Y."/>
            <person name="Oh H.-M."/>
        </authorList>
    </citation>
    <scope>NUCLEOTIDE SEQUENCE</scope>
    <source>
        <strain evidence="12">DH6</strain>
    </source>
</reference>
<dbReference type="AlphaFoldDB" id="A0A931GZ24"/>
<evidence type="ECO:0000256" key="2">
    <source>
        <dbReference type="ARBA" id="ARBA00012637"/>
    </source>
</evidence>
<dbReference type="InterPro" id="IPR023753">
    <property type="entry name" value="FAD/NAD-binding_dom"/>
</dbReference>
<comment type="similarity">
    <text evidence="1">Belongs to the NADH dehydrogenase family.</text>
</comment>
<evidence type="ECO:0000256" key="1">
    <source>
        <dbReference type="ARBA" id="ARBA00005272"/>
    </source>
</evidence>
<proteinExistence type="inferred from homology"/>
<sequence>MTNQRSMKVVIIGGGFAGLKLARRLNDHIDIEVTLIDRNNYHQFQPLFYQVATAGLDASNISFPLRKAFQGSKNVAVRLAEVKQINTKDNNILTDIGTFDYDRLIIATGADTNFFGNEELKANAFPMKSTIEALQLRNRVIQNFEDALLVKDKDATELQRMMTIVVVGGGPTGVEVSGALAEMRNNILPKDYPDLDFAKMNIYLVEGSPRTLNAMSDKSAAQSRKYLEDLGVKVVTKTVVKSYDGTNATLSTGEIIGTRILIWAAGIQGNVPAGIDSTLIVRGNRIKVDRTNKVQGTENVYAIGDVAYMETPLYPHGHPQVANVAINQAKNLAVNLIRQVNGNKHYQDDFEYHDKGSMATVGKHKAVVDIPKPRIHFGGWLAWMVWMGLHLVLIVGVKNRLQIFVNWVYKYFTSDQSLRLLFKISFKPTKAEEATRRLL</sequence>
<gene>
    <name evidence="12" type="ORF">I5907_17300</name>
</gene>
<evidence type="ECO:0000259" key="11">
    <source>
        <dbReference type="Pfam" id="PF22366"/>
    </source>
</evidence>
<protein>
    <recommendedName>
        <fullName evidence="2">NADH:ubiquinone reductase (non-electrogenic)</fullName>
        <ecNumber evidence="2">1.6.5.9</ecNumber>
    </recommendedName>
</protein>
<dbReference type="InterPro" id="IPR036188">
    <property type="entry name" value="FAD/NAD-bd_sf"/>
</dbReference>
<evidence type="ECO:0000256" key="5">
    <source>
        <dbReference type="ARBA" id="ARBA00022946"/>
    </source>
</evidence>
<dbReference type="EMBL" id="JADWYR010000002">
    <property type="protein sequence ID" value="MBG9377999.1"/>
    <property type="molecule type" value="Genomic_DNA"/>
</dbReference>
<keyword evidence="6" id="KW-0560">Oxidoreductase</keyword>
<keyword evidence="9" id="KW-1133">Transmembrane helix</keyword>
<keyword evidence="13" id="KW-1185">Reference proteome</keyword>
<name>A0A931GZ24_9BACT</name>
<dbReference type="PRINTS" id="PR00368">
    <property type="entry name" value="FADPNR"/>
</dbReference>
<dbReference type="Pfam" id="PF22366">
    <property type="entry name" value="NDH2_C"/>
    <property type="match status" value="1"/>
</dbReference>
<keyword evidence="7" id="KW-0520">NAD</keyword>
<feature type="domain" description="External alternative NADH-ubiquinone oxidoreductase-like C-terminal" evidence="11">
    <location>
        <begin position="355"/>
        <end position="413"/>
    </location>
</feature>
<evidence type="ECO:0000313" key="12">
    <source>
        <dbReference type="EMBL" id="MBG9377999.1"/>
    </source>
</evidence>
<comment type="catalytic activity">
    <reaction evidence="8">
        <text>a quinone + NADH + H(+) = a quinol + NAD(+)</text>
        <dbReference type="Rhea" id="RHEA:46160"/>
        <dbReference type="ChEBI" id="CHEBI:15378"/>
        <dbReference type="ChEBI" id="CHEBI:24646"/>
        <dbReference type="ChEBI" id="CHEBI:57540"/>
        <dbReference type="ChEBI" id="CHEBI:57945"/>
        <dbReference type="ChEBI" id="CHEBI:132124"/>
        <dbReference type="EC" id="1.6.5.9"/>
    </reaction>
</comment>
<accession>A0A931GZ24</accession>
<feature type="transmembrane region" description="Helical" evidence="9">
    <location>
        <begin position="377"/>
        <end position="397"/>
    </location>
</feature>
<dbReference type="PRINTS" id="PR00411">
    <property type="entry name" value="PNDRDTASEI"/>
</dbReference>
<evidence type="ECO:0000256" key="3">
    <source>
        <dbReference type="ARBA" id="ARBA00022630"/>
    </source>
</evidence>
<dbReference type="GO" id="GO:0050136">
    <property type="term" value="F:NADH dehydrogenase (quinone) (non-electrogenic) activity"/>
    <property type="evidence" value="ECO:0007669"/>
    <property type="project" value="UniProtKB-EC"/>
</dbReference>
<dbReference type="Gene3D" id="3.50.50.100">
    <property type="match status" value="1"/>
</dbReference>
<comment type="caution">
    <text evidence="12">The sequence shown here is derived from an EMBL/GenBank/DDBJ whole genome shotgun (WGS) entry which is preliminary data.</text>
</comment>
<evidence type="ECO:0000259" key="10">
    <source>
        <dbReference type="Pfam" id="PF07992"/>
    </source>
</evidence>
<dbReference type="EC" id="1.6.5.9" evidence="2"/>
<keyword evidence="9" id="KW-0472">Membrane</keyword>